<evidence type="ECO:0000259" key="5">
    <source>
        <dbReference type="PROSITE" id="PS50812"/>
    </source>
</evidence>
<evidence type="ECO:0000313" key="6">
    <source>
        <dbReference type="EMBL" id="CAA3009181.1"/>
    </source>
</evidence>
<dbReference type="InterPro" id="IPR000569">
    <property type="entry name" value="HECT_dom"/>
</dbReference>
<dbReference type="SUPFAM" id="SSF63748">
    <property type="entry name" value="Tudor/PWWP/MBT"/>
    <property type="match status" value="1"/>
</dbReference>
<dbReference type="Gramene" id="OE9A038912T2">
    <property type="protein sequence ID" value="OE9A038912C2"/>
    <property type="gene ID" value="OE9A038912"/>
</dbReference>
<dbReference type="GO" id="GO:0004842">
    <property type="term" value="F:ubiquitin-protein transferase activity"/>
    <property type="evidence" value="ECO:0007669"/>
    <property type="project" value="InterPro"/>
</dbReference>
<dbReference type="SMART" id="SM00119">
    <property type="entry name" value="HECTc"/>
    <property type="match status" value="1"/>
</dbReference>
<keyword evidence="1 2" id="KW-0833">Ubl conjugation pathway</keyword>
<feature type="compositionally biased region" description="Polar residues" evidence="3">
    <location>
        <begin position="931"/>
        <end position="940"/>
    </location>
</feature>
<dbReference type="EMBL" id="CACTIH010007313">
    <property type="protein sequence ID" value="CAA3009181.1"/>
    <property type="molecule type" value="Genomic_DNA"/>
</dbReference>
<sequence>MSFREVVRECGELTMSHNCMKSLGAENSESLASPFGLFPYPWLLSLSMSSGIEFSEVIRKFVLLGQMVVKDLHNRGVLDLFSKAFHKLILEKEVTVYDIQSFDPGFGMVLLEFQALVERKKRYSESLGKENSSQLDLRFRNTRMEDLYLDFTLPGYPDYALIAASDKMECVSLVVDAAIKSGISRQVEAFKPDFDQVFPIRHLKVFTEEEFKHLLCGQHGSWNSDELLDNVKVDHEYTFSSPPIVNLLEIVWEFDREKQRAFLQFVTPQLPTGGLASLNLKLTIVWKHCSTGADAYLPSTMTCANYLKLPPYSSKIDPFFSFVTSKLEQDKEAGGGAEYKTLMENSRDPGGGFSVDGVRFLEEGKGLVGGTQMEDVIRVMGVKEGVDSKMDDKVSEVSAELNVDVNSERVRGAYRKSRVEERPTGEDGQGSWEVMELVGRVLDGNFGMEKGEGNFKHFGDETRSNLLVDLNEKRAVIGEAVSVNEFGNKGTEFDNILDEQKLDLHEEGAGLSWEAVSGNEIGNKGTGVDKILGEQNLDLRDDESGLNGKQNVVINEKVPDGNSRNSELYNDKTGFLVPNRSGEGGGLNEKQSVVINEQVPDANSRNAERDNEKPGLLIPKTRGEGSGLNGKENLVCEHVLDVNFRNAEGYDGNPGLLVPKTLGEECITEKEGEYCVSDLVWGKVRSHPWWPGQVFEPSAASENAIKYVKKDSYLLAYFGDQTFAWNEVSKIKPFRMHFSQMEKQSSSVAFCHAVDRALQETSRRIELGLSCSCLLEEARNNIKTHVVSNAGIREESSRRDDRDNLSSAATFLPAELVRYLKVLAEAPKCTTDKLEFVIAKAQLLAFNRWKGRYQLPDLQEFGELMEDDSYVTVMGDERDSPDVRERALPSSKVAHQSKRRKSIPQDGSTRKRKHLSSDDELPNEKEKCTSDLISLNSSRLRNGEKKSGRKASKKMGNSGVKREHVDSISGDSNVEGGKGLLPPNDKVLSQPNSYLRVGERVCRAIKSGDGSSTQSVSKSGGKRATGVLLGLTACSGKSQSEKLIPAKSPSPHEIFSILCMAAKDPMKKSGLLTSTVSMFCEFRNSTCLENNNTQNHQKHDGKHKEKLPSDLEIADISGFEGIKDSYWTDRIIQSDPEEKMIFEPKIPTPKVASAAETEAIVGMSAVSDNKQERDAVILDSETDNLAGLVDEKSQKYSPTALILNFTDLESIPSLANLNEIFSRYGPLNESETEVLSKSKRAKVIFKSRVDAEAAFSGTGKFSIFGLSLVSYKLNYSPTPRKAPTSSRRNRKQCQ</sequence>
<reference evidence="6 7" key="1">
    <citation type="submission" date="2019-12" db="EMBL/GenBank/DDBJ databases">
        <authorList>
            <person name="Alioto T."/>
            <person name="Alioto T."/>
            <person name="Gomez Garrido J."/>
        </authorList>
    </citation>
    <scope>NUCLEOTIDE SEQUENCE [LARGE SCALE GENOMIC DNA]</scope>
</reference>
<feature type="domain" description="HECT" evidence="4">
    <location>
        <begin position="35"/>
        <end position="315"/>
    </location>
</feature>
<dbReference type="CDD" id="cd05162">
    <property type="entry name" value="PWWP"/>
    <property type="match status" value="1"/>
</dbReference>
<feature type="region of interest" description="Disordered" evidence="3">
    <location>
        <begin position="601"/>
        <end position="624"/>
    </location>
</feature>
<feature type="compositionally biased region" description="Basic and acidic residues" evidence="3">
    <location>
        <begin position="875"/>
        <end position="887"/>
    </location>
</feature>
<dbReference type="InterPro" id="IPR035983">
    <property type="entry name" value="Hect_E3_ubiquitin_ligase"/>
</dbReference>
<dbReference type="PANTHER" id="PTHR42851:SF19">
    <property type="entry name" value="PWWP DOMAIN-CONTAINING PROTEIN 2-RELATED"/>
    <property type="match status" value="1"/>
</dbReference>
<keyword evidence="7" id="KW-1185">Reference proteome</keyword>
<dbReference type="SUPFAM" id="SSF56204">
    <property type="entry name" value="Hect, E3 ligase catalytic domain"/>
    <property type="match status" value="1"/>
</dbReference>
<organism evidence="6 7">
    <name type="scientific">Olea europaea subsp. europaea</name>
    <dbReference type="NCBI Taxonomy" id="158383"/>
    <lineage>
        <taxon>Eukaryota</taxon>
        <taxon>Viridiplantae</taxon>
        <taxon>Streptophyta</taxon>
        <taxon>Embryophyta</taxon>
        <taxon>Tracheophyta</taxon>
        <taxon>Spermatophyta</taxon>
        <taxon>Magnoliopsida</taxon>
        <taxon>eudicotyledons</taxon>
        <taxon>Gunneridae</taxon>
        <taxon>Pentapetalae</taxon>
        <taxon>asterids</taxon>
        <taxon>lamiids</taxon>
        <taxon>Lamiales</taxon>
        <taxon>Oleaceae</taxon>
        <taxon>Oleeae</taxon>
        <taxon>Olea</taxon>
    </lineage>
</organism>
<accession>A0A8S0TTC1</accession>
<feature type="region of interest" description="Disordered" evidence="3">
    <location>
        <begin position="874"/>
        <end position="987"/>
    </location>
</feature>
<protein>
    <submittedName>
        <fullName evidence="6">PWWP domain-containing, partial</fullName>
    </submittedName>
</protein>
<dbReference type="Pfam" id="PF00855">
    <property type="entry name" value="PWWP"/>
    <property type="match status" value="1"/>
</dbReference>
<dbReference type="PROSITE" id="PS50237">
    <property type="entry name" value="HECT"/>
    <property type="match status" value="1"/>
</dbReference>
<dbReference type="InterPro" id="IPR000313">
    <property type="entry name" value="PWWP_dom"/>
</dbReference>
<feature type="domain" description="PWWP" evidence="5">
    <location>
        <begin position="676"/>
        <end position="737"/>
    </location>
</feature>
<evidence type="ECO:0000313" key="7">
    <source>
        <dbReference type="Proteomes" id="UP000594638"/>
    </source>
</evidence>
<dbReference type="Proteomes" id="UP000594638">
    <property type="component" value="Unassembled WGS sequence"/>
</dbReference>
<dbReference type="PROSITE" id="PS50812">
    <property type="entry name" value="PWWP"/>
    <property type="match status" value="1"/>
</dbReference>
<dbReference type="Gene3D" id="2.30.30.140">
    <property type="match status" value="1"/>
</dbReference>
<dbReference type="Gene3D" id="3.30.2410.10">
    <property type="entry name" value="Hect, E3 ligase catalytic domain"/>
    <property type="match status" value="1"/>
</dbReference>
<dbReference type="OrthoDB" id="62853at2759"/>
<comment type="caution">
    <text evidence="6">The sequence shown here is derived from an EMBL/GenBank/DDBJ whole genome shotgun (WGS) entry which is preliminary data.</text>
</comment>
<dbReference type="SMART" id="SM00293">
    <property type="entry name" value="PWWP"/>
    <property type="match status" value="1"/>
</dbReference>
<evidence type="ECO:0000256" key="3">
    <source>
        <dbReference type="SAM" id="MobiDB-lite"/>
    </source>
</evidence>
<evidence type="ECO:0000259" key="4">
    <source>
        <dbReference type="PROSITE" id="PS50237"/>
    </source>
</evidence>
<feature type="active site" description="Glycyl thioester intermediate" evidence="2">
    <location>
        <position position="303"/>
    </location>
</feature>
<dbReference type="Pfam" id="PF00632">
    <property type="entry name" value="HECT"/>
    <property type="match status" value="1"/>
</dbReference>
<gene>
    <name evidence="6" type="ORF">OLEA9_A038912</name>
</gene>
<proteinExistence type="predicted"/>
<evidence type="ECO:0000256" key="1">
    <source>
        <dbReference type="ARBA" id="ARBA00022786"/>
    </source>
</evidence>
<feature type="region of interest" description="Disordered" evidence="3">
    <location>
        <begin position="556"/>
        <end position="588"/>
    </location>
</feature>
<name>A0A8S0TTC1_OLEEU</name>
<dbReference type="InterPro" id="IPR053063">
    <property type="entry name" value="PWWP_domain_containing_PDP"/>
</dbReference>
<dbReference type="PANTHER" id="PTHR42851">
    <property type="entry name" value="ALDOLASE-RELATED"/>
    <property type="match status" value="1"/>
</dbReference>
<evidence type="ECO:0000256" key="2">
    <source>
        <dbReference type="PROSITE-ProRule" id="PRU00104"/>
    </source>
</evidence>